<name>A0A317EQW1_9SPHI</name>
<organism evidence="2 3">
    <name type="scientific">Pedobacter yonginense</name>
    <dbReference type="NCBI Taxonomy" id="651869"/>
    <lineage>
        <taxon>Bacteria</taxon>
        <taxon>Pseudomonadati</taxon>
        <taxon>Bacteroidota</taxon>
        <taxon>Sphingobacteriia</taxon>
        <taxon>Sphingobacteriales</taxon>
        <taxon>Sphingobacteriaceae</taxon>
        <taxon>Pedobacter</taxon>
    </lineage>
</organism>
<evidence type="ECO:0000256" key="1">
    <source>
        <dbReference type="SAM" id="MobiDB-lite"/>
    </source>
</evidence>
<gene>
    <name evidence="2" type="ORF">DHW03_03290</name>
</gene>
<accession>A0A317EQW1</accession>
<dbReference type="Proteomes" id="UP000245379">
    <property type="component" value="Unassembled WGS sequence"/>
</dbReference>
<comment type="caution">
    <text evidence="2">The sequence shown here is derived from an EMBL/GenBank/DDBJ whole genome shotgun (WGS) entry which is preliminary data.</text>
</comment>
<dbReference type="PANTHER" id="PTHR32305:SF15">
    <property type="entry name" value="PROTEIN RHSA-RELATED"/>
    <property type="match status" value="1"/>
</dbReference>
<dbReference type="AlphaFoldDB" id="A0A317EQW1"/>
<dbReference type="Gene3D" id="2.180.10.10">
    <property type="entry name" value="RHS repeat-associated core"/>
    <property type="match status" value="1"/>
</dbReference>
<keyword evidence="3" id="KW-1185">Reference proteome</keyword>
<dbReference type="EMBL" id="QGNZ01000001">
    <property type="protein sequence ID" value="PWS28872.1"/>
    <property type="molecule type" value="Genomic_DNA"/>
</dbReference>
<reference evidence="2 3" key="1">
    <citation type="submission" date="2018-05" db="EMBL/GenBank/DDBJ databases">
        <title>Pedobacter paludis sp. nov., isolated from wetland soil.</title>
        <authorList>
            <person name="Zhang Y."/>
            <person name="Wang G."/>
        </authorList>
    </citation>
    <scope>NUCLEOTIDE SEQUENCE [LARGE SCALE GENOMIC DNA]</scope>
    <source>
        <strain evidence="2 3">KCTC22721</strain>
    </source>
</reference>
<dbReference type="NCBIfam" id="TIGR03696">
    <property type="entry name" value="Rhs_assc_core"/>
    <property type="match status" value="1"/>
</dbReference>
<dbReference type="PANTHER" id="PTHR32305">
    <property type="match status" value="1"/>
</dbReference>
<sequence>MTREGFGTNNYTCYEGNKLKEIKGFTNSPYTYDVNGNLKTDSQKGITLEYNYLNLPSQVTGSQGISYTYDATGKKLKKVSAAGTVDYVDGIQYKTGNIIDFVQTEEGIARNSNGNYTYEYNLSDHLGNVRATFYKNPNTQLLEVLQRDNYYAFGLRKSAVFGNNKYLYNGKEIQEELGEYDYGARFYDPVIGRWNVVDPLAEKYNSHSPYNYGLNDPVGKLDPNGMWVETAKGYTTSNAEEIAAFLGKSSAPQNEEQEKDPPKKKKDSYTSSFYKQLIASDPFSNGNIGATWERWLSSESTLGTDLLNGLSQTMLNVGSLFWTETYVGQYNDTKAYLAMSPEDRAKVDAKYLNSFIEGAATYAPLAYAGGELLNAKHITQLQSSDFIRTGNTVISNQLVEGKGALGSRVVKAVKGGGYNRKTGASLPYHFHVHMYNWGKPNLWFKETPILKIKK</sequence>
<protein>
    <submittedName>
        <fullName evidence="2">Uncharacterized protein</fullName>
    </submittedName>
</protein>
<dbReference type="InterPro" id="IPR050708">
    <property type="entry name" value="T6SS_VgrG/RHS"/>
</dbReference>
<dbReference type="OrthoDB" id="1191296at2"/>
<evidence type="ECO:0000313" key="3">
    <source>
        <dbReference type="Proteomes" id="UP000245379"/>
    </source>
</evidence>
<feature type="region of interest" description="Disordered" evidence="1">
    <location>
        <begin position="246"/>
        <end position="268"/>
    </location>
</feature>
<proteinExistence type="predicted"/>
<evidence type="ECO:0000313" key="2">
    <source>
        <dbReference type="EMBL" id="PWS28872.1"/>
    </source>
</evidence>
<dbReference type="InterPro" id="IPR022385">
    <property type="entry name" value="Rhs_assc_core"/>
</dbReference>